<evidence type="ECO:0000313" key="3">
    <source>
        <dbReference type="Proteomes" id="UP000006447"/>
    </source>
</evidence>
<dbReference type="PANTHER" id="PTHR39084:SF1">
    <property type="entry name" value="DUF4010 DOMAIN-CONTAINING PROTEIN"/>
    <property type="match status" value="1"/>
</dbReference>
<gene>
    <name evidence="2" type="ORF">W59_27106</name>
</gene>
<dbReference type="AlphaFoldDB" id="I0WIJ0"/>
<keyword evidence="1" id="KW-1133">Transmembrane helix</keyword>
<dbReference type="Proteomes" id="UP000006447">
    <property type="component" value="Unassembled WGS sequence"/>
</dbReference>
<dbReference type="PATRIC" id="fig|1165867.3.peg.5544"/>
<reference evidence="2 3" key="1">
    <citation type="journal article" date="2012" name="J. Bacteriol.">
        <title>Draft genome sequence of the nitrophenol-degrading actinomycete Rhodococcus imtechensis RKJ300.</title>
        <authorList>
            <person name="Vikram S."/>
            <person name="Kumar S."/>
            <person name="Subramanian S."/>
            <person name="Raghava G.P."/>
        </authorList>
    </citation>
    <scope>NUCLEOTIDE SEQUENCE [LARGE SCALE GENOMIC DNA]</scope>
    <source>
        <strain evidence="2 3">RKJ300</strain>
    </source>
</reference>
<comment type="caution">
    <text evidence="2">The sequence shown here is derived from an EMBL/GenBank/DDBJ whole genome shotgun (WGS) entry which is preliminary data.</text>
</comment>
<dbReference type="RefSeq" id="WP_007299848.1">
    <property type="nucleotide sequence ID" value="NZ_AJJH01000145.1"/>
</dbReference>
<feature type="transmembrane region" description="Helical" evidence="1">
    <location>
        <begin position="131"/>
        <end position="150"/>
    </location>
</feature>
<sequence>MAALILAWYWVRAHAPRPDAGTTTAFAALVAFLLGALAWHHPSLAVIVLVLLAVKYPMHEFAERMIDERDITDFCVLLAIAFLVLPLLPDRDVGPYGALNPATIGSTDPRAEPDRVGRICGHPNPRSTVGLLIVGFAGGFVSGAATTAVMGRIARQHPDSPAPLPPPW</sequence>
<dbReference type="EMBL" id="AJJH01000145">
    <property type="protein sequence ID" value="EID76206.1"/>
    <property type="molecule type" value="Genomic_DNA"/>
</dbReference>
<dbReference type="PANTHER" id="PTHR39084">
    <property type="entry name" value="MEMBRANE PROTEIN-RELATED"/>
    <property type="match status" value="1"/>
</dbReference>
<evidence type="ECO:0000256" key="1">
    <source>
        <dbReference type="SAM" id="Phobius"/>
    </source>
</evidence>
<feature type="transmembrane region" description="Helical" evidence="1">
    <location>
        <begin position="23"/>
        <end position="51"/>
    </location>
</feature>
<protein>
    <submittedName>
        <fullName evidence="2">Uncharacterized protein</fullName>
    </submittedName>
</protein>
<feature type="transmembrane region" description="Helical" evidence="1">
    <location>
        <begin position="71"/>
        <end position="88"/>
    </location>
</feature>
<accession>I0WIJ0</accession>
<keyword evidence="1" id="KW-0472">Membrane</keyword>
<name>I0WIJ0_RHOOP</name>
<proteinExistence type="predicted"/>
<keyword evidence="1" id="KW-0812">Transmembrane</keyword>
<evidence type="ECO:0000313" key="2">
    <source>
        <dbReference type="EMBL" id="EID76206.1"/>
    </source>
</evidence>
<organism evidence="2 3">
    <name type="scientific">Rhodococcus opacus RKJ300 = JCM 13270</name>
    <dbReference type="NCBI Taxonomy" id="1165867"/>
    <lineage>
        <taxon>Bacteria</taxon>
        <taxon>Bacillati</taxon>
        <taxon>Actinomycetota</taxon>
        <taxon>Actinomycetes</taxon>
        <taxon>Mycobacteriales</taxon>
        <taxon>Nocardiaceae</taxon>
        <taxon>Rhodococcus</taxon>
    </lineage>
</organism>